<organism evidence="2">
    <name type="scientific">Oryza meridionalis</name>
    <dbReference type="NCBI Taxonomy" id="40149"/>
    <lineage>
        <taxon>Eukaryota</taxon>
        <taxon>Viridiplantae</taxon>
        <taxon>Streptophyta</taxon>
        <taxon>Embryophyta</taxon>
        <taxon>Tracheophyta</taxon>
        <taxon>Spermatophyta</taxon>
        <taxon>Magnoliopsida</taxon>
        <taxon>Liliopsida</taxon>
        <taxon>Poales</taxon>
        <taxon>Poaceae</taxon>
        <taxon>BOP clade</taxon>
        <taxon>Oryzoideae</taxon>
        <taxon>Oryzeae</taxon>
        <taxon>Oryzinae</taxon>
        <taxon>Oryza</taxon>
    </lineage>
</organism>
<evidence type="ECO:0000256" key="1">
    <source>
        <dbReference type="SAM" id="Phobius"/>
    </source>
</evidence>
<evidence type="ECO:0000313" key="2">
    <source>
        <dbReference type="EnsemblPlants" id="OMERI07G01940.1"/>
    </source>
</evidence>
<keyword evidence="1" id="KW-1133">Transmembrane helix</keyword>
<sequence>MKAGKNADEEIRLLLVEVAKLEVASRRMEETVRNSRFHRRCLIASAVLGLALGGCFCAWYTHNYRKVLREYIAGLEIQKKYTPPTRN</sequence>
<protein>
    <submittedName>
        <fullName evidence="2">Uncharacterized protein</fullName>
    </submittedName>
</protein>
<keyword evidence="1" id="KW-0812">Transmembrane</keyword>
<evidence type="ECO:0000313" key="3">
    <source>
        <dbReference type="Proteomes" id="UP000008021"/>
    </source>
</evidence>
<reference evidence="2" key="2">
    <citation type="submission" date="2018-05" db="EMBL/GenBank/DDBJ databases">
        <title>OmerRS3 (Oryza meridionalis Reference Sequence Version 3).</title>
        <authorList>
            <person name="Zhang J."/>
            <person name="Kudrna D."/>
            <person name="Lee S."/>
            <person name="Talag J."/>
            <person name="Welchert J."/>
            <person name="Wing R.A."/>
        </authorList>
    </citation>
    <scope>NUCLEOTIDE SEQUENCE [LARGE SCALE GENOMIC DNA]</scope>
    <source>
        <strain evidence="2">cv. OR44</strain>
    </source>
</reference>
<dbReference type="Gramene" id="OMERI07G01940.1">
    <property type="protein sequence ID" value="OMERI07G01940.1"/>
    <property type="gene ID" value="OMERI07G01940"/>
</dbReference>
<dbReference type="Proteomes" id="UP000008021">
    <property type="component" value="Chromosome 7"/>
</dbReference>
<dbReference type="AlphaFoldDB" id="A0A0E0E7H7"/>
<proteinExistence type="predicted"/>
<feature type="transmembrane region" description="Helical" evidence="1">
    <location>
        <begin position="41"/>
        <end position="61"/>
    </location>
</feature>
<name>A0A0E0E7H7_9ORYZ</name>
<keyword evidence="1" id="KW-0472">Membrane</keyword>
<dbReference type="HOGENOM" id="CLU_190990_0_0_1"/>
<accession>A0A0E0E7H7</accession>
<dbReference type="EnsemblPlants" id="OMERI07G01940.1">
    <property type="protein sequence ID" value="OMERI07G01940.1"/>
    <property type="gene ID" value="OMERI07G01940"/>
</dbReference>
<keyword evidence="3" id="KW-1185">Reference proteome</keyword>
<reference evidence="2" key="1">
    <citation type="submission" date="2015-04" db="UniProtKB">
        <authorList>
            <consortium name="EnsemblPlants"/>
        </authorList>
    </citation>
    <scope>IDENTIFICATION</scope>
</reference>